<accession>A0ACB9RKX8</accession>
<comment type="caution">
    <text evidence="1">The sequence shown here is derived from an EMBL/GenBank/DDBJ whole genome shotgun (WGS) entry which is preliminary data.</text>
</comment>
<protein>
    <submittedName>
        <fullName evidence="1">Uncharacterized protein</fullName>
    </submittedName>
</protein>
<dbReference type="Proteomes" id="UP001057402">
    <property type="component" value="Chromosome 3"/>
</dbReference>
<keyword evidence="2" id="KW-1185">Reference proteome</keyword>
<reference evidence="2" key="1">
    <citation type="journal article" date="2023" name="Front. Plant Sci.">
        <title>Chromosomal-level genome assembly of Melastoma candidum provides insights into trichome evolution.</title>
        <authorList>
            <person name="Zhong Y."/>
            <person name="Wu W."/>
            <person name="Sun C."/>
            <person name="Zou P."/>
            <person name="Liu Y."/>
            <person name="Dai S."/>
            <person name="Zhou R."/>
        </authorList>
    </citation>
    <scope>NUCLEOTIDE SEQUENCE [LARGE SCALE GENOMIC DNA]</scope>
</reference>
<sequence>MSRILRRACCLRRHVLESQGVGRGLFGGYSSQFCNFSSKGKRKSKSDGSDSGEEGMSKKELALKQALDQITSSFGKGSIMWLGRSAGPRHVPVISTGSFALDIALGIGGLPKGRVVEVYGPEASGKTTLALHVIAESQKQGGYCVFVDAEHALDPTLAEAIGVNTENLLLSQPDCGEQALSLVDTLIRSGSVDVVVVDSVAALVPKSELDGEMGDAHMAMQARLMSQALRKLSHSLSMSQTILIFLNQVRSKLSTFGGFGGPTEVTCGGNALKFYASVRLNIRKIGLIKKGEETIGSQIQVKIVKNKLAPPFRTAQFDLEFGKGICRNSEITDLGIKHKLISKSGAFHSYGEFQNIRGREAFKQFLSENDAVREELMTKLREKLLADVEEGEVDTAASGELSEEVISSETTDEEPATAVGA</sequence>
<organism evidence="1 2">
    <name type="scientific">Melastoma candidum</name>
    <dbReference type="NCBI Taxonomy" id="119954"/>
    <lineage>
        <taxon>Eukaryota</taxon>
        <taxon>Viridiplantae</taxon>
        <taxon>Streptophyta</taxon>
        <taxon>Embryophyta</taxon>
        <taxon>Tracheophyta</taxon>
        <taxon>Spermatophyta</taxon>
        <taxon>Magnoliopsida</taxon>
        <taxon>eudicotyledons</taxon>
        <taxon>Gunneridae</taxon>
        <taxon>Pentapetalae</taxon>
        <taxon>rosids</taxon>
        <taxon>malvids</taxon>
        <taxon>Myrtales</taxon>
        <taxon>Melastomataceae</taxon>
        <taxon>Melastomatoideae</taxon>
        <taxon>Melastomateae</taxon>
        <taxon>Melastoma</taxon>
    </lineage>
</organism>
<gene>
    <name evidence="1" type="ORF">MLD38_005826</name>
</gene>
<evidence type="ECO:0000313" key="1">
    <source>
        <dbReference type="EMBL" id="KAI4379544.1"/>
    </source>
</evidence>
<evidence type="ECO:0000313" key="2">
    <source>
        <dbReference type="Proteomes" id="UP001057402"/>
    </source>
</evidence>
<dbReference type="EMBL" id="CM042882">
    <property type="protein sequence ID" value="KAI4379544.1"/>
    <property type="molecule type" value="Genomic_DNA"/>
</dbReference>
<name>A0ACB9RKX8_9MYRT</name>
<proteinExistence type="predicted"/>